<reference evidence="1" key="2">
    <citation type="journal article" date="2022" name="Sci. Total Environ.">
        <title>Prevalence, transmission, and molecular epidemiology of tet(X)-positive bacteria among humans, animals, and environmental niches in China: An epidemiological, and genomic-based study.</title>
        <authorList>
            <person name="Dong N."/>
            <person name="Zeng Y."/>
            <person name="Cai C."/>
            <person name="Sun C."/>
            <person name="Lu J."/>
            <person name="Liu C."/>
            <person name="Zhou H."/>
            <person name="Sun Q."/>
            <person name="Shu L."/>
            <person name="Wang H."/>
            <person name="Wang Y."/>
            <person name="Wang S."/>
            <person name="Wu C."/>
            <person name="Chan E.W."/>
            <person name="Chen G."/>
            <person name="Shen Z."/>
            <person name="Chen S."/>
            <person name="Zhang R."/>
        </authorList>
    </citation>
    <scope>NUCLEOTIDE SEQUENCE</scope>
    <source>
        <strain evidence="1">R1692</strain>
    </source>
</reference>
<name>A0ABT7NNA9_9SPHI</name>
<dbReference type="EMBL" id="JACAGK010000027">
    <property type="protein sequence ID" value="MDM1048693.1"/>
    <property type="molecule type" value="Genomic_DNA"/>
</dbReference>
<dbReference type="Proteomes" id="UP001170954">
    <property type="component" value="Unassembled WGS sequence"/>
</dbReference>
<evidence type="ECO:0000313" key="1">
    <source>
        <dbReference type="EMBL" id="MDM1048693.1"/>
    </source>
</evidence>
<organism evidence="1 2">
    <name type="scientific">Sphingobacterium hotanense</name>
    <dbReference type="NCBI Taxonomy" id="649196"/>
    <lineage>
        <taxon>Bacteria</taxon>
        <taxon>Pseudomonadati</taxon>
        <taxon>Bacteroidota</taxon>
        <taxon>Sphingobacteriia</taxon>
        <taxon>Sphingobacteriales</taxon>
        <taxon>Sphingobacteriaceae</taxon>
        <taxon>Sphingobacterium</taxon>
    </lineage>
</organism>
<proteinExistence type="predicted"/>
<evidence type="ECO:0000313" key="2">
    <source>
        <dbReference type="Proteomes" id="UP001170954"/>
    </source>
</evidence>
<keyword evidence="2" id="KW-1185">Reference proteome</keyword>
<evidence type="ECO:0008006" key="3">
    <source>
        <dbReference type="Google" id="ProtNLM"/>
    </source>
</evidence>
<sequence>MENTKIEELKNILNTQEKWVKVHAAEFLIWEDHEIDFVKEVYLKEEKLFDSVPQYRVGIWRVLYQTAMNKNDEDKYLHKIQAAFQSGPDSLHALETLAKLKQPISQLEPQFANQVLHAEDISSFEIYGLWNLYHDTKIDKNTILEQLLNILTDQKQSDLNKTIVAYVLRFIEIPKDVQEEILQMDLNGLSKSVQMQLLATILISFDVEGQKYEFYKQKLLSLEREPNFYSTAILALADKGLQENTNKIEKYAVRLTDSTASTYSADHHATANYAWLKYHRLIKK</sequence>
<accession>A0ABT7NNA9</accession>
<protein>
    <recommendedName>
        <fullName evidence="3">HEAT repeat domain-containing protein</fullName>
    </recommendedName>
</protein>
<dbReference type="RefSeq" id="WP_286651406.1">
    <property type="nucleotide sequence ID" value="NZ_JACAGK010000027.1"/>
</dbReference>
<comment type="caution">
    <text evidence="1">The sequence shown here is derived from an EMBL/GenBank/DDBJ whole genome shotgun (WGS) entry which is preliminary data.</text>
</comment>
<reference evidence="1" key="1">
    <citation type="submission" date="2020-06" db="EMBL/GenBank/DDBJ databases">
        <authorList>
            <person name="Dong N."/>
        </authorList>
    </citation>
    <scope>NUCLEOTIDE SEQUENCE</scope>
    <source>
        <strain evidence="1">R1692</strain>
    </source>
</reference>
<gene>
    <name evidence="1" type="ORF">HX018_10620</name>
</gene>